<evidence type="ECO:0000256" key="11">
    <source>
        <dbReference type="SAM" id="MobiDB-lite"/>
    </source>
</evidence>
<feature type="region of interest" description="Disordered" evidence="11">
    <location>
        <begin position="299"/>
        <end position="332"/>
    </location>
</feature>
<keyword evidence="8" id="KW-0539">Nucleus</keyword>
<evidence type="ECO:0000256" key="1">
    <source>
        <dbReference type="ARBA" id="ARBA00004123"/>
    </source>
</evidence>
<gene>
    <name evidence="14" type="ORF">PROFUN_09422</name>
</gene>
<keyword evidence="5" id="KW-0132">Cell division</keyword>
<dbReference type="AlphaFoldDB" id="A0A2P6NHH7"/>
<dbReference type="InParanoid" id="A0A2P6NHH7"/>
<keyword evidence="10" id="KW-0137">Centromere</keyword>
<dbReference type="Gene3D" id="1.10.418.60">
    <property type="entry name" value="Ncd80 complex, Nuf2 subunit"/>
    <property type="match status" value="1"/>
</dbReference>
<reference evidence="14 15" key="1">
    <citation type="journal article" date="2018" name="Genome Biol. Evol.">
        <title>Multiple Roots of Fruiting Body Formation in Amoebozoa.</title>
        <authorList>
            <person name="Hillmann F."/>
            <person name="Forbes G."/>
            <person name="Novohradska S."/>
            <person name="Ferling I."/>
            <person name="Riege K."/>
            <person name="Groth M."/>
            <person name="Westermann M."/>
            <person name="Marz M."/>
            <person name="Spaller T."/>
            <person name="Winckler T."/>
            <person name="Schaap P."/>
            <person name="Glockner G."/>
        </authorList>
    </citation>
    <scope>NUCLEOTIDE SEQUENCE [LARGE SCALE GENOMIC DNA]</scope>
    <source>
        <strain evidence="14 15">Jena</strain>
    </source>
</reference>
<organism evidence="14 15">
    <name type="scientific">Planoprotostelium fungivorum</name>
    <dbReference type="NCBI Taxonomy" id="1890364"/>
    <lineage>
        <taxon>Eukaryota</taxon>
        <taxon>Amoebozoa</taxon>
        <taxon>Evosea</taxon>
        <taxon>Variosea</taxon>
        <taxon>Cavosteliida</taxon>
        <taxon>Cavosteliaceae</taxon>
        <taxon>Planoprotostelium</taxon>
    </lineage>
</organism>
<keyword evidence="6" id="KW-0498">Mitosis</keyword>
<evidence type="ECO:0000256" key="2">
    <source>
        <dbReference type="ARBA" id="ARBA00004584"/>
    </source>
</evidence>
<evidence type="ECO:0000313" key="14">
    <source>
        <dbReference type="EMBL" id="PRP83394.1"/>
    </source>
</evidence>
<name>A0A2P6NHH7_9EUKA</name>
<dbReference type="GO" id="GO:0051301">
    <property type="term" value="P:cell division"/>
    <property type="evidence" value="ECO:0007669"/>
    <property type="project" value="UniProtKB-KW"/>
</dbReference>
<keyword evidence="9" id="KW-0131">Cell cycle</keyword>
<dbReference type="GO" id="GO:0031262">
    <property type="term" value="C:Ndc80 complex"/>
    <property type="evidence" value="ECO:0007669"/>
    <property type="project" value="InterPro"/>
</dbReference>
<evidence type="ECO:0000256" key="7">
    <source>
        <dbReference type="ARBA" id="ARBA00023054"/>
    </source>
</evidence>
<dbReference type="Proteomes" id="UP000241769">
    <property type="component" value="Unassembled WGS sequence"/>
</dbReference>
<evidence type="ECO:0000256" key="10">
    <source>
        <dbReference type="ARBA" id="ARBA00023328"/>
    </source>
</evidence>
<evidence type="ECO:0000256" key="6">
    <source>
        <dbReference type="ARBA" id="ARBA00022776"/>
    </source>
</evidence>
<evidence type="ECO:0000259" key="13">
    <source>
        <dbReference type="Pfam" id="PF18595"/>
    </source>
</evidence>
<dbReference type="EMBL" id="MDYQ01000083">
    <property type="protein sequence ID" value="PRP83394.1"/>
    <property type="molecule type" value="Genomic_DNA"/>
</dbReference>
<dbReference type="GO" id="GO:0005634">
    <property type="term" value="C:nucleus"/>
    <property type="evidence" value="ECO:0007669"/>
    <property type="project" value="UniProtKB-SubCell"/>
</dbReference>
<dbReference type="InterPro" id="IPR005549">
    <property type="entry name" value="Kinetochore_Nuf2_N"/>
</dbReference>
<dbReference type="InterPro" id="IPR041112">
    <property type="entry name" value="Nuf2_DHR10-like"/>
</dbReference>
<evidence type="ECO:0000256" key="4">
    <source>
        <dbReference type="ARBA" id="ARBA00022454"/>
    </source>
</evidence>
<keyword evidence="4" id="KW-0158">Chromosome</keyword>
<comment type="caution">
    <text evidence="14">The sequence shown here is derived from an EMBL/GenBank/DDBJ whole genome shotgun (WGS) entry which is preliminary data.</text>
</comment>
<dbReference type="InterPro" id="IPR038275">
    <property type="entry name" value="Nuf2_N_sf"/>
</dbReference>
<evidence type="ECO:0000256" key="9">
    <source>
        <dbReference type="ARBA" id="ARBA00023306"/>
    </source>
</evidence>
<comment type="similarity">
    <text evidence="3">Belongs to the NUF2 family.</text>
</comment>
<dbReference type="OrthoDB" id="8194677at2759"/>
<evidence type="ECO:0000259" key="12">
    <source>
        <dbReference type="Pfam" id="PF03800"/>
    </source>
</evidence>
<feature type="domain" description="Nuf2 DHR10-like" evidence="13">
    <location>
        <begin position="254"/>
        <end position="363"/>
    </location>
</feature>
<proteinExistence type="inferred from homology"/>
<keyword evidence="7" id="KW-0175">Coiled coil</keyword>
<sequence>MEVHFPMMKFEEIAGFLGDFGIQFTLEDLINPHSMRMVFDHFADLFFGANRTFKQQQQPTFNNLVTPDLGELHEEAIPEITVLSSIMKIGAAAMIPNFSVRDITNPEKKRSITILSGLANFSMFRDGLLPSIHQVMTSTDEIRTKKAEGAIEVSKLKEQLNALEFKRRQEQPIIQSLDDQLSAATTEMVRLNEEQLAAFSVANDEKAKLIQMTQHLTNVRFKINGARQEIAKLRATLVADPDALKRLVDEKRAQMESIRASIAQEEKREAELSASQATLSRVEKELQKGYKLLEDCHTADTRRKETKRGNKAASDHLHQRQATLTEREEEKQHLQRQLQISQDKRNRFTQTIAREKNSHEQSIAVFVQERSALERQRVDTVALLDRHCLEKQQIQSQMDQEKKQHDLYLESIAVKMSEFESTFKEYYGGIRRAVKQGLEGCNGIREEEMNTRPEALSNSLNIKMAPAKATNLPIKTAAPPPIVPSTTNVAPATPTNAIQNQSRSNIYMKRMQETVEGVLSAASKCLPAAGPPPPPTANQSPKTHEELLKEFAQKYENFEAFCDELYSTLEHSKNMLRLAKLSPTTAEAKIGTAEHIGSLKSELDETKEMKKLLRLFTQEETTESLDDPMKEE</sequence>
<accession>A0A2P6NHH7</accession>
<evidence type="ECO:0000256" key="5">
    <source>
        <dbReference type="ARBA" id="ARBA00022618"/>
    </source>
</evidence>
<keyword evidence="15" id="KW-1185">Reference proteome</keyword>
<feature type="domain" description="Kinetochore protein Nuf2 N-terminal" evidence="12">
    <location>
        <begin position="4"/>
        <end position="137"/>
    </location>
</feature>
<protein>
    <submittedName>
        <fullName evidence="14">Kinetochore protein nuf2</fullName>
    </submittedName>
</protein>
<dbReference type="STRING" id="1890364.A0A2P6NHH7"/>
<comment type="subcellular location">
    <subcellularLocation>
        <location evidence="2">Chromosome</location>
        <location evidence="2">Centromere</location>
    </subcellularLocation>
    <subcellularLocation>
        <location evidence="1">Nucleus</location>
    </subcellularLocation>
</comment>
<evidence type="ECO:0000256" key="3">
    <source>
        <dbReference type="ARBA" id="ARBA00005498"/>
    </source>
</evidence>
<evidence type="ECO:0000313" key="15">
    <source>
        <dbReference type="Proteomes" id="UP000241769"/>
    </source>
</evidence>
<dbReference type="Pfam" id="PF18595">
    <property type="entry name" value="Nuf2_DHR10-like"/>
    <property type="match status" value="1"/>
</dbReference>
<dbReference type="Pfam" id="PF03800">
    <property type="entry name" value="Nuf2"/>
    <property type="match status" value="1"/>
</dbReference>
<evidence type="ECO:0000256" key="8">
    <source>
        <dbReference type="ARBA" id="ARBA00023242"/>
    </source>
</evidence>